<feature type="domain" description="SCP2" evidence="1">
    <location>
        <begin position="22"/>
        <end position="111"/>
    </location>
</feature>
<dbReference type="Pfam" id="PF02036">
    <property type="entry name" value="SCP2"/>
    <property type="match status" value="1"/>
</dbReference>
<evidence type="ECO:0000259" key="1">
    <source>
        <dbReference type="Pfam" id="PF02036"/>
    </source>
</evidence>
<keyword evidence="3" id="KW-1185">Reference proteome</keyword>
<comment type="caution">
    <text evidence="2">The sequence shown here is derived from an EMBL/GenBank/DDBJ whole genome shotgun (WGS) entry which is preliminary data.</text>
</comment>
<dbReference type="SUPFAM" id="SSF55718">
    <property type="entry name" value="SCP-like"/>
    <property type="match status" value="1"/>
</dbReference>
<dbReference type="EMBL" id="VDUX01000010">
    <property type="protein sequence ID" value="TXL56543.1"/>
    <property type="molecule type" value="Genomic_DNA"/>
</dbReference>
<evidence type="ECO:0000313" key="3">
    <source>
        <dbReference type="Proteomes" id="UP000321571"/>
    </source>
</evidence>
<dbReference type="Gene3D" id="3.30.1050.10">
    <property type="entry name" value="SCP2 sterol-binding domain"/>
    <property type="match status" value="1"/>
</dbReference>
<dbReference type="InterPro" id="IPR003033">
    <property type="entry name" value="SCP2_sterol-bd_dom"/>
</dbReference>
<organism evidence="2 3">
    <name type="scientific">Aeromicrobium terrae</name>
    <dbReference type="NCBI Taxonomy" id="2498846"/>
    <lineage>
        <taxon>Bacteria</taxon>
        <taxon>Bacillati</taxon>
        <taxon>Actinomycetota</taxon>
        <taxon>Actinomycetes</taxon>
        <taxon>Propionibacteriales</taxon>
        <taxon>Nocardioidaceae</taxon>
        <taxon>Aeromicrobium</taxon>
    </lineage>
</organism>
<dbReference type="Proteomes" id="UP000321571">
    <property type="component" value="Unassembled WGS sequence"/>
</dbReference>
<protein>
    <submittedName>
        <fullName evidence="2">Sterol carrier protein</fullName>
    </submittedName>
</protein>
<sequence length="134" mass="14474">MSFRDSGEVVHYIGGIFETAFQDPELAPKLKAADVVLLFEFSDPDTRLVVDMANGAVSEEVGDLQVGATMAMSADVGNAYWQGKENLPLAMAKGKIKVSGNVASLLRLAPLSKKLYPVYVDRLKQDGRDDLVVA</sequence>
<dbReference type="RefSeq" id="WP_147687756.1">
    <property type="nucleotide sequence ID" value="NZ_VDUX01000010.1"/>
</dbReference>
<dbReference type="InterPro" id="IPR036527">
    <property type="entry name" value="SCP2_sterol-bd_dom_sf"/>
</dbReference>
<accession>A0A5C8NDN7</accession>
<proteinExistence type="predicted"/>
<name>A0A5C8NDN7_9ACTN</name>
<gene>
    <name evidence="2" type="ORF">FHP06_15480</name>
</gene>
<dbReference type="OrthoDB" id="5418706at2"/>
<reference evidence="2 3" key="1">
    <citation type="submission" date="2019-06" db="EMBL/GenBank/DDBJ databases">
        <title>Aeromicrobium sp. nov., isolated from a maize field.</title>
        <authorList>
            <person name="Lin S.-Y."/>
            <person name="Tsai C.-F."/>
            <person name="Young C.-C."/>
        </authorList>
    </citation>
    <scope>NUCLEOTIDE SEQUENCE [LARGE SCALE GENOMIC DNA]</scope>
    <source>
        <strain evidence="2 3">CC-CFT486</strain>
    </source>
</reference>
<dbReference type="AlphaFoldDB" id="A0A5C8NDN7"/>
<evidence type="ECO:0000313" key="2">
    <source>
        <dbReference type="EMBL" id="TXL56543.1"/>
    </source>
</evidence>